<protein>
    <submittedName>
        <fullName evidence="1">Uncharacterized protein</fullName>
    </submittedName>
</protein>
<comment type="caution">
    <text evidence="1">The sequence shown here is derived from an EMBL/GenBank/DDBJ whole genome shotgun (WGS) entry which is preliminary data.</text>
</comment>
<dbReference type="EMBL" id="CM047583">
    <property type="protein sequence ID" value="KAI9914168.1"/>
    <property type="molecule type" value="Genomic_DNA"/>
</dbReference>
<reference evidence="1 2" key="1">
    <citation type="journal article" date="2022" name="bioRxiv">
        <title>The genome of the oomycete Peronosclerospora sorghi, a cosmopolitan pathogen of maize and sorghum, is inflated with dispersed pseudogenes.</title>
        <authorList>
            <person name="Fletcher K."/>
            <person name="Martin F."/>
            <person name="Isakeit T."/>
            <person name="Cavanaugh K."/>
            <person name="Magill C."/>
            <person name="Michelmore R."/>
        </authorList>
    </citation>
    <scope>NUCLEOTIDE SEQUENCE [LARGE SCALE GENOMIC DNA]</scope>
    <source>
        <strain evidence="1">P6</strain>
    </source>
</reference>
<organism evidence="1 2">
    <name type="scientific">Peronosclerospora sorghi</name>
    <dbReference type="NCBI Taxonomy" id="230839"/>
    <lineage>
        <taxon>Eukaryota</taxon>
        <taxon>Sar</taxon>
        <taxon>Stramenopiles</taxon>
        <taxon>Oomycota</taxon>
        <taxon>Peronosporomycetes</taxon>
        <taxon>Peronosporales</taxon>
        <taxon>Peronosporaceae</taxon>
        <taxon>Peronosclerospora</taxon>
    </lineage>
</organism>
<keyword evidence="2" id="KW-1185">Reference proteome</keyword>
<sequence>MASDLVTYVSKLLPGATLPDLSLNIKKKDVSSVINAVNPFLPQLLALEAETDVEGAFSLLLDVVQRLPEPEKALLNILQVVQDEEKASPVLRLRIIASLFNKAKPLPKVQLQALLKILVLASSSDNVELVAPYLLQVETLLNTQKLSAEERRTLLLAVANVLDQSDDKIKVLIVLEKYLATYEVGAVDREQAIRALKLVLQHPVASFLARVDLGALPVVEASLTGDQLFELLDIVSTKTLKEFVAFQARAGRVFTDNGLQEAELIDTMRLFTLCTLPTGFKEISYADIASLLDVSEDDIEKWVVRAITAGLVHAKIDQLARTVTISRALQRRFGTDQWHEIDAKLRLYKKNVRGLLDTIRNARRAQEQPH</sequence>
<evidence type="ECO:0000313" key="1">
    <source>
        <dbReference type="EMBL" id="KAI9914168.1"/>
    </source>
</evidence>
<accession>A0ACC0W5T3</accession>
<dbReference type="Proteomes" id="UP001163321">
    <property type="component" value="Chromosome 4"/>
</dbReference>
<name>A0ACC0W5T3_9STRA</name>
<evidence type="ECO:0000313" key="2">
    <source>
        <dbReference type="Proteomes" id="UP001163321"/>
    </source>
</evidence>
<proteinExistence type="predicted"/>
<gene>
    <name evidence="1" type="ORF">PsorP6_006643</name>
</gene>